<evidence type="ECO:0000313" key="2">
    <source>
        <dbReference type="EMBL" id="KIO19833.1"/>
    </source>
</evidence>
<gene>
    <name evidence="2" type="ORF">M407DRAFT_49645</name>
</gene>
<feature type="non-terminal residue" evidence="2">
    <location>
        <position position="61"/>
    </location>
</feature>
<dbReference type="Proteomes" id="UP000054248">
    <property type="component" value="Unassembled WGS sequence"/>
</dbReference>
<dbReference type="Pfam" id="PF22936">
    <property type="entry name" value="Pol_BBD"/>
    <property type="match status" value="1"/>
</dbReference>
<dbReference type="OrthoDB" id="3246330at2759"/>
<proteinExistence type="predicted"/>
<sequence length="61" mass="6669">MTPNRQWVRNLVPCRVPVNITSGEIVYATGRGEVVFQPIVNGAKAQSVIFSHVLHVPALSN</sequence>
<dbReference type="InterPro" id="IPR054722">
    <property type="entry name" value="PolX-like_BBD"/>
</dbReference>
<organism evidence="2 3">
    <name type="scientific">Tulasnella calospora MUT 4182</name>
    <dbReference type="NCBI Taxonomy" id="1051891"/>
    <lineage>
        <taxon>Eukaryota</taxon>
        <taxon>Fungi</taxon>
        <taxon>Dikarya</taxon>
        <taxon>Basidiomycota</taxon>
        <taxon>Agaricomycotina</taxon>
        <taxon>Agaricomycetes</taxon>
        <taxon>Cantharellales</taxon>
        <taxon>Tulasnellaceae</taxon>
        <taxon>Tulasnella</taxon>
    </lineage>
</organism>
<protein>
    <recommendedName>
        <fullName evidence="1">Retrovirus-related Pol polyprotein from transposon TNT 1-94-like beta-barrel domain-containing protein</fullName>
    </recommendedName>
</protein>
<dbReference type="HOGENOM" id="CLU_209447_0_0_1"/>
<reference evidence="3" key="2">
    <citation type="submission" date="2015-01" db="EMBL/GenBank/DDBJ databases">
        <title>Evolutionary Origins and Diversification of the Mycorrhizal Mutualists.</title>
        <authorList>
            <consortium name="DOE Joint Genome Institute"/>
            <consortium name="Mycorrhizal Genomics Consortium"/>
            <person name="Kohler A."/>
            <person name="Kuo A."/>
            <person name="Nagy L.G."/>
            <person name="Floudas D."/>
            <person name="Copeland A."/>
            <person name="Barry K.W."/>
            <person name="Cichocki N."/>
            <person name="Veneault-Fourrey C."/>
            <person name="LaButti K."/>
            <person name="Lindquist E.A."/>
            <person name="Lipzen A."/>
            <person name="Lundell T."/>
            <person name="Morin E."/>
            <person name="Murat C."/>
            <person name="Riley R."/>
            <person name="Ohm R."/>
            <person name="Sun H."/>
            <person name="Tunlid A."/>
            <person name="Henrissat B."/>
            <person name="Grigoriev I.V."/>
            <person name="Hibbett D.S."/>
            <person name="Martin F."/>
        </authorList>
    </citation>
    <scope>NUCLEOTIDE SEQUENCE [LARGE SCALE GENOMIC DNA]</scope>
    <source>
        <strain evidence="3">MUT 4182</strain>
    </source>
</reference>
<evidence type="ECO:0000259" key="1">
    <source>
        <dbReference type="Pfam" id="PF22936"/>
    </source>
</evidence>
<evidence type="ECO:0000313" key="3">
    <source>
        <dbReference type="Proteomes" id="UP000054248"/>
    </source>
</evidence>
<dbReference type="EMBL" id="KN823200">
    <property type="protein sequence ID" value="KIO19833.1"/>
    <property type="molecule type" value="Genomic_DNA"/>
</dbReference>
<reference evidence="2 3" key="1">
    <citation type="submission" date="2014-04" db="EMBL/GenBank/DDBJ databases">
        <authorList>
            <consortium name="DOE Joint Genome Institute"/>
            <person name="Kuo A."/>
            <person name="Girlanda M."/>
            <person name="Perotto S."/>
            <person name="Kohler A."/>
            <person name="Nagy L.G."/>
            <person name="Floudas D."/>
            <person name="Copeland A."/>
            <person name="Barry K.W."/>
            <person name="Cichocki N."/>
            <person name="Veneault-Fourrey C."/>
            <person name="LaButti K."/>
            <person name="Lindquist E.A."/>
            <person name="Lipzen A."/>
            <person name="Lundell T."/>
            <person name="Morin E."/>
            <person name="Murat C."/>
            <person name="Sun H."/>
            <person name="Tunlid A."/>
            <person name="Henrissat B."/>
            <person name="Grigoriev I.V."/>
            <person name="Hibbett D.S."/>
            <person name="Martin F."/>
            <person name="Nordberg H.P."/>
            <person name="Cantor M.N."/>
            <person name="Hua S.X."/>
        </authorList>
    </citation>
    <scope>NUCLEOTIDE SEQUENCE [LARGE SCALE GENOMIC DNA]</scope>
    <source>
        <strain evidence="2 3">MUT 4182</strain>
    </source>
</reference>
<keyword evidence="3" id="KW-1185">Reference proteome</keyword>
<name>A0A0C3KEI2_9AGAM</name>
<accession>A0A0C3KEI2</accession>
<feature type="domain" description="Retrovirus-related Pol polyprotein from transposon TNT 1-94-like beta-barrel" evidence="1">
    <location>
        <begin position="1"/>
        <end position="60"/>
    </location>
</feature>
<dbReference type="AlphaFoldDB" id="A0A0C3KEI2"/>